<comment type="caution">
    <text evidence="2">The sequence shown here is derived from an EMBL/GenBank/DDBJ whole genome shotgun (WGS) entry which is preliminary data.</text>
</comment>
<dbReference type="InterPro" id="IPR029063">
    <property type="entry name" value="SAM-dependent_MTases_sf"/>
</dbReference>
<gene>
    <name evidence="2" type="ORF">NITHO_1830011</name>
</gene>
<evidence type="ECO:0000313" key="3">
    <source>
        <dbReference type="Proteomes" id="UP000004221"/>
    </source>
</evidence>
<dbReference type="GO" id="GO:0000773">
    <property type="term" value="F:phosphatidyl-N-methylethanolamine N-methyltransferase activity"/>
    <property type="evidence" value="ECO:0007669"/>
    <property type="project" value="UniProtKB-EC"/>
</dbReference>
<organism evidence="2 3">
    <name type="scientific">Nitrolancea hollandica Lb</name>
    <dbReference type="NCBI Taxonomy" id="1129897"/>
    <lineage>
        <taxon>Bacteria</taxon>
        <taxon>Pseudomonadati</taxon>
        <taxon>Thermomicrobiota</taxon>
        <taxon>Thermomicrobia</taxon>
        <taxon>Sphaerobacterales</taxon>
        <taxon>Sphaerobacterineae</taxon>
        <taxon>Sphaerobacteraceae</taxon>
        <taxon>Nitrolancea</taxon>
    </lineage>
</organism>
<reference evidence="2 3" key="1">
    <citation type="journal article" date="2012" name="ISME J.">
        <title>Nitrification expanded: discovery, physiology and genomics of a nitrite-oxidizing bacterium from the phylum Chloroflexi.</title>
        <authorList>
            <person name="Sorokin D.Y."/>
            <person name="Lucker S."/>
            <person name="Vejmelkova D."/>
            <person name="Kostrikina N.A."/>
            <person name="Kleerebezem R."/>
            <person name="Rijpstra W.I."/>
            <person name="Damste J.S."/>
            <person name="Le Paslier D."/>
            <person name="Muyzer G."/>
            <person name="Wagner M."/>
            <person name="van Loosdrecht M.C."/>
            <person name="Daims H."/>
        </authorList>
    </citation>
    <scope>NUCLEOTIDE SEQUENCE [LARGE SCALE GENOMIC DNA]</scope>
    <source>
        <strain evidence="3">none</strain>
    </source>
</reference>
<dbReference type="RefSeq" id="WP_008475820.1">
    <property type="nucleotide sequence ID" value="NZ_CAGS01000094.1"/>
</dbReference>
<proteinExistence type="predicted"/>
<keyword evidence="2" id="KW-0808">Transferase</keyword>
<name>I4EEG7_9BACT</name>
<dbReference type="SUPFAM" id="SSF53335">
    <property type="entry name" value="S-adenosyl-L-methionine-dependent methyltransferases"/>
    <property type="match status" value="1"/>
</dbReference>
<accession>I4EEG7</accession>
<dbReference type="Proteomes" id="UP000004221">
    <property type="component" value="Unassembled WGS sequence"/>
</dbReference>
<dbReference type="PANTHER" id="PTHR45036:SF1">
    <property type="entry name" value="METHYLTRANSFERASE LIKE 7A"/>
    <property type="match status" value="1"/>
</dbReference>
<dbReference type="GO" id="GO:0004608">
    <property type="term" value="F:phosphatidylethanolamine N-methyltransferase activity"/>
    <property type="evidence" value="ECO:0007669"/>
    <property type="project" value="UniProtKB-EC"/>
</dbReference>
<dbReference type="Pfam" id="PF08241">
    <property type="entry name" value="Methyltransf_11"/>
    <property type="match status" value="1"/>
</dbReference>
<dbReference type="AlphaFoldDB" id="I4EEG7"/>
<dbReference type="EC" id="2.1.1.17" evidence="2"/>
<keyword evidence="3" id="KW-1185">Reference proteome</keyword>
<dbReference type="GO" id="GO:0032259">
    <property type="term" value="P:methylation"/>
    <property type="evidence" value="ECO:0007669"/>
    <property type="project" value="UniProtKB-KW"/>
</dbReference>
<dbReference type="InterPro" id="IPR013216">
    <property type="entry name" value="Methyltransf_11"/>
</dbReference>
<dbReference type="PANTHER" id="PTHR45036">
    <property type="entry name" value="METHYLTRANSFERASE LIKE 7B"/>
    <property type="match status" value="1"/>
</dbReference>
<evidence type="ECO:0000259" key="1">
    <source>
        <dbReference type="Pfam" id="PF08241"/>
    </source>
</evidence>
<protein>
    <submittedName>
        <fullName evidence="2">Phosphatidylethanolamine N-methyltransferase / phosphatidyl-N-methylethanolamine N-methyltransferase</fullName>
        <ecNumber evidence="2">2.1.1.17</ecNumber>
        <ecNumber evidence="2">2.1.1.71</ecNumber>
    </submittedName>
</protein>
<dbReference type="EMBL" id="CAGS01000094">
    <property type="protein sequence ID" value="CCF83079.1"/>
    <property type="molecule type" value="Genomic_DNA"/>
</dbReference>
<dbReference type="CDD" id="cd02440">
    <property type="entry name" value="AdoMet_MTases"/>
    <property type="match status" value="1"/>
</dbReference>
<dbReference type="InterPro" id="IPR052356">
    <property type="entry name" value="Thiol_S-MT"/>
</dbReference>
<evidence type="ECO:0000313" key="2">
    <source>
        <dbReference type="EMBL" id="CCF83079.1"/>
    </source>
</evidence>
<feature type="domain" description="Methyltransferase type 11" evidence="1">
    <location>
        <begin position="83"/>
        <end position="176"/>
    </location>
</feature>
<dbReference type="Gene3D" id="3.40.50.150">
    <property type="entry name" value="Vaccinia Virus protein VP39"/>
    <property type="match status" value="1"/>
</dbReference>
<sequence>MRRIAGRRASLLLAAAALALWMVIRRLAGTSGAKPESESETARVQRYYDAFASRYDTGMGLVEKLLFAGGRRWVCSQARGDVLELAAGTGRNLPYYPPDVRLTSIDLSREMLDVARRRAAELGRDVDLRYGDAQALEFPDQRFDTVVATLALCSIPDERRALSEAMRVLRPGGRLLLLEHVKSDRWPVRAIQQLLNPLSVRYAADHLIREPRSAARAAGFEIEHDERAKWGIVERLRARKPAAV</sequence>
<keyword evidence="2" id="KW-0489">Methyltransferase</keyword>
<dbReference type="EC" id="2.1.1.71" evidence="2"/>